<evidence type="ECO:0000256" key="6">
    <source>
        <dbReference type="ARBA" id="ARBA00022692"/>
    </source>
</evidence>
<dbReference type="AlphaFoldDB" id="A0AAD7XE02"/>
<feature type="binding site" description="axial binding residue" evidence="13">
    <location>
        <position position="436"/>
    </location>
    <ligand>
        <name>heme</name>
        <dbReference type="ChEBI" id="CHEBI:30413"/>
    </ligand>
    <ligandPart>
        <name>Fe</name>
        <dbReference type="ChEBI" id="CHEBI:18248"/>
    </ligandPart>
</feature>
<comment type="subcellular location">
    <subcellularLocation>
        <location evidence="2">Membrane</location>
    </subcellularLocation>
</comment>
<evidence type="ECO:0000256" key="7">
    <source>
        <dbReference type="ARBA" id="ARBA00022723"/>
    </source>
</evidence>
<evidence type="ECO:0000256" key="11">
    <source>
        <dbReference type="ARBA" id="ARBA00023033"/>
    </source>
</evidence>
<evidence type="ECO:0000256" key="10">
    <source>
        <dbReference type="ARBA" id="ARBA00023004"/>
    </source>
</evidence>
<dbReference type="CDD" id="cd11065">
    <property type="entry name" value="CYP64-like"/>
    <property type="match status" value="1"/>
</dbReference>
<dbReference type="InterPro" id="IPR001128">
    <property type="entry name" value="Cyt_P450"/>
</dbReference>
<evidence type="ECO:0000313" key="16">
    <source>
        <dbReference type="Proteomes" id="UP001215151"/>
    </source>
</evidence>
<organism evidence="15 16">
    <name type="scientific">Trametes cubensis</name>
    <dbReference type="NCBI Taxonomy" id="1111947"/>
    <lineage>
        <taxon>Eukaryota</taxon>
        <taxon>Fungi</taxon>
        <taxon>Dikarya</taxon>
        <taxon>Basidiomycota</taxon>
        <taxon>Agaricomycotina</taxon>
        <taxon>Agaricomycetes</taxon>
        <taxon>Polyporales</taxon>
        <taxon>Polyporaceae</taxon>
        <taxon>Trametes</taxon>
    </lineage>
</organism>
<gene>
    <name evidence="15" type="ORF">ONZ51_g2931</name>
</gene>
<evidence type="ECO:0000256" key="4">
    <source>
        <dbReference type="ARBA" id="ARBA00010617"/>
    </source>
</evidence>
<evidence type="ECO:0000256" key="13">
    <source>
        <dbReference type="PIRSR" id="PIRSR602401-1"/>
    </source>
</evidence>
<protein>
    <recommendedName>
        <fullName evidence="17">Cytochrome P450</fullName>
    </recommendedName>
</protein>
<comment type="similarity">
    <text evidence="4 14">Belongs to the cytochrome P450 family.</text>
</comment>
<evidence type="ECO:0000313" key="15">
    <source>
        <dbReference type="EMBL" id="KAJ8489414.1"/>
    </source>
</evidence>
<keyword evidence="9 14" id="KW-0560">Oxidoreductase</keyword>
<dbReference type="GO" id="GO:0020037">
    <property type="term" value="F:heme binding"/>
    <property type="evidence" value="ECO:0007669"/>
    <property type="project" value="InterPro"/>
</dbReference>
<accession>A0AAD7XE02</accession>
<evidence type="ECO:0000256" key="12">
    <source>
        <dbReference type="ARBA" id="ARBA00023136"/>
    </source>
</evidence>
<dbReference type="PRINTS" id="PR00463">
    <property type="entry name" value="EP450I"/>
</dbReference>
<comment type="cofactor">
    <cofactor evidence="1 13">
        <name>heme</name>
        <dbReference type="ChEBI" id="CHEBI:30413"/>
    </cofactor>
</comment>
<reference evidence="15" key="1">
    <citation type="submission" date="2022-11" db="EMBL/GenBank/DDBJ databases">
        <title>Genome Sequence of Cubamyces cubensis.</title>
        <authorList>
            <person name="Buettner E."/>
        </authorList>
    </citation>
    <scope>NUCLEOTIDE SEQUENCE</scope>
    <source>
        <strain evidence="15">MPL-01</strain>
    </source>
</reference>
<keyword evidence="16" id="KW-1185">Reference proteome</keyword>
<evidence type="ECO:0000256" key="8">
    <source>
        <dbReference type="ARBA" id="ARBA00022989"/>
    </source>
</evidence>
<dbReference type="PANTHER" id="PTHR46300">
    <property type="entry name" value="P450, PUTATIVE (EUROFUNG)-RELATED-RELATED"/>
    <property type="match status" value="1"/>
</dbReference>
<keyword evidence="8" id="KW-1133">Transmembrane helix</keyword>
<keyword evidence="5 13" id="KW-0349">Heme</keyword>
<comment type="pathway">
    <text evidence="3">Secondary metabolite biosynthesis.</text>
</comment>
<evidence type="ECO:0000256" key="1">
    <source>
        <dbReference type="ARBA" id="ARBA00001971"/>
    </source>
</evidence>
<dbReference type="Proteomes" id="UP001215151">
    <property type="component" value="Unassembled WGS sequence"/>
</dbReference>
<name>A0AAD7XE02_9APHY</name>
<dbReference type="InterPro" id="IPR036396">
    <property type="entry name" value="Cyt_P450_sf"/>
</dbReference>
<evidence type="ECO:0000256" key="3">
    <source>
        <dbReference type="ARBA" id="ARBA00005179"/>
    </source>
</evidence>
<comment type="caution">
    <text evidence="15">The sequence shown here is derived from an EMBL/GenBank/DDBJ whole genome shotgun (WGS) entry which is preliminary data.</text>
</comment>
<evidence type="ECO:0000256" key="5">
    <source>
        <dbReference type="ARBA" id="ARBA00022617"/>
    </source>
</evidence>
<dbReference type="PROSITE" id="PS00086">
    <property type="entry name" value="CYTOCHROME_P450"/>
    <property type="match status" value="1"/>
</dbReference>
<evidence type="ECO:0008006" key="17">
    <source>
        <dbReference type="Google" id="ProtNLM"/>
    </source>
</evidence>
<keyword evidence="7 13" id="KW-0479">Metal-binding</keyword>
<dbReference type="GO" id="GO:0016020">
    <property type="term" value="C:membrane"/>
    <property type="evidence" value="ECO:0007669"/>
    <property type="project" value="UniProtKB-SubCell"/>
</dbReference>
<dbReference type="GO" id="GO:0016705">
    <property type="term" value="F:oxidoreductase activity, acting on paired donors, with incorporation or reduction of molecular oxygen"/>
    <property type="evidence" value="ECO:0007669"/>
    <property type="project" value="InterPro"/>
</dbReference>
<proteinExistence type="inferred from homology"/>
<dbReference type="InterPro" id="IPR050364">
    <property type="entry name" value="Cytochrome_P450_fung"/>
</dbReference>
<dbReference type="PRINTS" id="PR00385">
    <property type="entry name" value="P450"/>
</dbReference>
<dbReference type="PANTHER" id="PTHR46300:SF2">
    <property type="entry name" value="CYTOCHROME P450 MONOOXYGENASE ALNH-RELATED"/>
    <property type="match status" value="1"/>
</dbReference>
<keyword evidence="12" id="KW-0472">Membrane</keyword>
<keyword evidence="6" id="KW-0812">Transmembrane</keyword>
<keyword evidence="11 14" id="KW-0503">Monooxygenase</keyword>
<evidence type="ECO:0000256" key="2">
    <source>
        <dbReference type="ARBA" id="ARBA00004370"/>
    </source>
</evidence>
<dbReference type="SUPFAM" id="SSF48264">
    <property type="entry name" value="Cytochrome P450"/>
    <property type="match status" value="1"/>
</dbReference>
<dbReference type="GO" id="GO:0004497">
    <property type="term" value="F:monooxygenase activity"/>
    <property type="evidence" value="ECO:0007669"/>
    <property type="project" value="UniProtKB-KW"/>
</dbReference>
<dbReference type="Gene3D" id="1.10.630.10">
    <property type="entry name" value="Cytochrome P450"/>
    <property type="match status" value="1"/>
</dbReference>
<dbReference type="InterPro" id="IPR017972">
    <property type="entry name" value="Cyt_P450_CS"/>
</dbReference>
<dbReference type="Pfam" id="PF00067">
    <property type="entry name" value="p450"/>
    <property type="match status" value="1"/>
</dbReference>
<dbReference type="GO" id="GO:0005506">
    <property type="term" value="F:iron ion binding"/>
    <property type="evidence" value="ECO:0007669"/>
    <property type="project" value="InterPro"/>
</dbReference>
<evidence type="ECO:0000256" key="14">
    <source>
        <dbReference type="RuleBase" id="RU000461"/>
    </source>
</evidence>
<dbReference type="InterPro" id="IPR002401">
    <property type="entry name" value="Cyt_P450_E_grp-I"/>
</dbReference>
<sequence>MASTESWEMIGTALLVVVVVSVWRASRERRKLPPGPKGLPFVGNLWDMPNKLLERTLYEWGKIHGDVMYLRLFSTSVIVLSSIEAARDILDKRSAWNSDRPPFVFFGEMVGQAGALPCVRYGGRLRKVRQWLYDGVKSHEKLQSYQELQHRAVGILLRNLLQTPDQFMDHIHLYVAVILTEVLYGKKVHSLDHELVRVAERGIDESNNTGTPGGRLVDFFPILKHVPAWFPFAHFKREAIAARHHVDAWLSVGYNLALGTVQPCMLVSVLSQYGGKPTAIDEVDIKGLATNVYGAGVETSRSVLQMFILHMTRNPHVFRKAQEEMDRVVGVDRFPDFGDRDSLPYLKATLEEVYRWNPPLPMAVPHRTMMDDQYRGFDIPEGSMLIPNVWAMSRDARYYPNPEQFSPERYLPTEVKDKESVLLPSSFVFGFGRRVCPGQPFAQASIWLAVANIVALFDINKATDKDGNVVTPPAEFISGFTSHPVPFVCQIQPRSQKIVDIINQLDA</sequence>
<dbReference type="EMBL" id="JAPEVG010000049">
    <property type="protein sequence ID" value="KAJ8489414.1"/>
    <property type="molecule type" value="Genomic_DNA"/>
</dbReference>
<evidence type="ECO:0000256" key="9">
    <source>
        <dbReference type="ARBA" id="ARBA00023002"/>
    </source>
</evidence>
<keyword evidence="10 13" id="KW-0408">Iron</keyword>